<feature type="domain" description="DUF2007" evidence="1">
    <location>
        <begin position="3"/>
        <end position="67"/>
    </location>
</feature>
<reference evidence="2 3" key="1">
    <citation type="submission" date="2017-01" db="EMBL/GenBank/DDBJ databases">
        <authorList>
            <person name="Mah S.A."/>
            <person name="Swanson W.J."/>
            <person name="Moy G.W."/>
            <person name="Vacquier V.D."/>
        </authorList>
    </citation>
    <scope>NUCLEOTIDE SEQUENCE [LARGE SCALE GENOMIC DNA]</scope>
    <source>
        <strain evidence="2 3">DSM 7027</strain>
    </source>
</reference>
<dbReference type="InterPro" id="IPR011322">
    <property type="entry name" value="N-reg_PII-like_a/b"/>
</dbReference>
<name>A0A1N6TYF1_9GAMM</name>
<accession>A0A1N6TYF1</accession>
<dbReference type="SUPFAM" id="SSF54913">
    <property type="entry name" value="GlnB-like"/>
    <property type="match status" value="1"/>
</dbReference>
<dbReference type="EMBL" id="FTMN01000006">
    <property type="protein sequence ID" value="SIQ58116.1"/>
    <property type="molecule type" value="Genomic_DNA"/>
</dbReference>
<evidence type="ECO:0000313" key="2">
    <source>
        <dbReference type="EMBL" id="SIQ58116.1"/>
    </source>
</evidence>
<protein>
    <submittedName>
        <fullName evidence="2">Putative signal transducing protein</fullName>
    </submittedName>
</protein>
<dbReference type="AlphaFoldDB" id="A0A1N6TYF1"/>
<dbReference type="STRING" id="49186.SAMN05421647_10685"/>
<sequence length="138" mass="15771">MLVTIARYTYPYEAQIARALLDSEGIDAFIADEQTINMQWLYSDALGGVRLQVAQEDVMRAQRILQDDRETPLVELEGEDRPACPVCGSRDTEYYQIGRRWAFLMFLAIDFPLFRVQDGIRCHSCGAISKQHSDAARH</sequence>
<evidence type="ECO:0000259" key="1">
    <source>
        <dbReference type="Pfam" id="PF09413"/>
    </source>
</evidence>
<keyword evidence="3" id="KW-1185">Reference proteome</keyword>
<gene>
    <name evidence="2" type="ORF">SAMN05421647_10685</name>
</gene>
<dbReference type="Gene3D" id="3.30.70.790">
    <property type="entry name" value="UreE, C-terminal domain"/>
    <property type="match status" value="1"/>
</dbReference>
<proteinExistence type="predicted"/>
<dbReference type="InterPro" id="IPR018551">
    <property type="entry name" value="DUF2007"/>
</dbReference>
<dbReference type="Proteomes" id="UP000186895">
    <property type="component" value="Unassembled WGS sequence"/>
</dbReference>
<organism evidence="2 3">
    <name type="scientific">Marinobacterium stanieri</name>
    <dbReference type="NCBI Taxonomy" id="49186"/>
    <lineage>
        <taxon>Bacteria</taxon>
        <taxon>Pseudomonadati</taxon>
        <taxon>Pseudomonadota</taxon>
        <taxon>Gammaproteobacteria</taxon>
        <taxon>Oceanospirillales</taxon>
        <taxon>Oceanospirillaceae</taxon>
        <taxon>Marinobacterium</taxon>
    </lineage>
</organism>
<evidence type="ECO:0000313" key="3">
    <source>
        <dbReference type="Proteomes" id="UP000186895"/>
    </source>
</evidence>
<dbReference type="RefSeq" id="WP_076463276.1">
    <property type="nucleotide sequence ID" value="NZ_FTMN01000006.1"/>
</dbReference>
<dbReference type="Pfam" id="PF09413">
    <property type="entry name" value="DUF2007"/>
    <property type="match status" value="1"/>
</dbReference>
<dbReference type="eggNOG" id="ENOG5031EDH">
    <property type="taxonomic scope" value="Bacteria"/>
</dbReference>